<comment type="caution">
    <text evidence="2">The sequence shown here is derived from an EMBL/GenBank/DDBJ whole genome shotgun (WGS) entry which is preliminary data.</text>
</comment>
<gene>
    <name evidence="1" type="ORF">CS076_25385</name>
    <name evidence="2" type="ORF">CS078_19850</name>
</gene>
<dbReference type="EMBL" id="PEGB01000012">
    <property type="protein sequence ID" value="RLU07133.1"/>
    <property type="molecule type" value="Genomic_DNA"/>
</dbReference>
<evidence type="ECO:0000313" key="3">
    <source>
        <dbReference type="Proteomes" id="UP000282140"/>
    </source>
</evidence>
<dbReference type="Proteomes" id="UP000282672">
    <property type="component" value="Unassembled WGS sequence"/>
</dbReference>
<evidence type="ECO:0000313" key="1">
    <source>
        <dbReference type="EMBL" id="RLU04849.1"/>
    </source>
</evidence>
<dbReference type="AlphaFoldDB" id="A0A3L8CGS3"/>
<protein>
    <submittedName>
        <fullName evidence="2">Uncharacterized protein</fullName>
    </submittedName>
</protein>
<sequence>MSLFRPIKDLFKAAPGEKIIGYSVVELTSIFGNAFKQADAAKAHYPVFSSLGSVGIRAYYSNFVIDRSEVHNFRSVIGDGFSLVDERAFNGLSIERYRNHAANENLILSISYKEFNVATVRLVTDSAEVMDLITKYGFSVPPPWVAFEGYDPAWWGGEMQGAQGYYNDHYFGAFFSRLEFAERNEFYTKYSATADWVLSLESTLER</sequence>
<evidence type="ECO:0000313" key="4">
    <source>
        <dbReference type="Proteomes" id="UP000282672"/>
    </source>
</evidence>
<name>A0A3L8CGS3_9PSED</name>
<dbReference type="Proteomes" id="UP000282140">
    <property type="component" value="Unassembled WGS sequence"/>
</dbReference>
<evidence type="ECO:0000313" key="2">
    <source>
        <dbReference type="EMBL" id="RLU07133.1"/>
    </source>
</evidence>
<dbReference type="EMBL" id="PEGA01000035">
    <property type="protein sequence ID" value="RLU04849.1"/>
    <property type="molecule type" value="Genomic_DNA"/>
</dbReference>
<dbReference type="RefSeq" id="WP_121734215.1">
    <property type="nucleotide sequence ID" value="NZ_PEGA01000035.1"/>
</dbReference>
<reference evidence="3 4" key="1">
    <citation type="journal article" date="2018" name="Front. Microbiol.">
        <title>Discovery of Phloeophagus Beetles as a Source of Pseudomonas Strains That Produce Potentially New Bioactive Substances and Description of Pseudomonas bohemica sp. nov.</title>
        <authorList>
            <person name="Saati-Santamaria Z."/>
            <person name="Lopez-Mondejar R."/>
            <person name="Jimenez-Gomez A."/>
            <person name="Diez-Mendez A."/>
            <person name="Vetrovsky T."/>
            <person name="Igual J.M."/>
            <person name="Velazquez E."/>
            <person name="Kolarik M."/>
            <person name="Rivas R."/>
            <person name="Garcia-Fraile P."/>
        </authorList>
    </citation>
    <scope>NUCLEOTIDE SEQUENCE [LARGE SCALE GENOMIC DNA]</scope>
    <source>
        <strain evidence="1 4">A2-NA12</strain>
        <strain evidence="2 3">A2-NA13</strain>
    </source>
</reference>
<proteinExistence type="predicted"/>
<keyword evidence="3" id="KW-1185">Reference proteome</keyword>
<accession>A0A3L8CGS3</accession>
<organism evidence="2 3">
    <name type="scientific">Pseudomonas prosekii</name>
    <dbReference type="NCBI Taxonomy" id="1148509"/>
    <lineage>
        <taxon>Bacteria</taxon>
        <taxon>Pseudomonadati</taxon>
        <taxon>Pseudomonadota</taxon>
        <taxon>Gammaproteobacteria</taxon>
        <taxon>Pseudomonadales</taxon>
        <taxon>Pseudomonadaceae</taxon>
        <taxon>Pseudomonas</taxon>
    </lineage>
</organism>